<dbReference type="Pfam" id="PF10150">
    <property type="entry name" value="RNase_E_G"/>
    <property type="match status" value="1"/>
</dbReference>
<name>A0A5R9FC56_9BACL</name>
<gene>
    <name evidence="17" type="ORF">FCL54_02780</name>
</gene>
<keyword evidence="14" id="KW-0460">Magnesium</keyword>
<dbReference type="PANTHER" id="PTHR30001">
    <property type="entry name" value="RIBONUCLEASE"/>
    <property type="match status" value="1"/>
</dbReference>
<reference evidence="17 18" key="1">
    <citation type="submission" date="2019-04" db="EMBL/GenBank/DDBJ databases">
        <title>Bacillus caeni sp. nov., a bacterium isolated from mangrove sediment.</title>
        <authorList>
            <person name="Huang H."/>
            <person name="Mo K."/>
            <person name="Hu Y."/>
        </authorList>
    </citation>
    <scope>NUCLEOTIDE SEQUENCE [LARGE SCALE GENOMIC DNA]</scope>
    <source>
        <strain evidence="17 18">HB172195</strain>
    </source>
</reference>
<dbReference type="GO" id="GO:0008033">
    <property type="term" value="P:tRNA processing"/>
    <property type="evidence" value="ECO:0007669"/>
    <property type="project" value="UniProtKB-KW"/>
</dbReference>
<keyword evidence="9" id="KW-0540">Nuclease</keyword>
<evidence type="ECO:0000256" key="3">
    <source>
        <dbReference type="ARBA" id="ARBA00005663"/>
    </source>
</evidence>
<organism evidence="17 18">
    <name type="scientific">Exobacillus caeni</name>
    <dbReference type="NCBI Taxonomy" id="2574798"/>
    <lineage>
        <taxon>Bacteria</taxon>
        <taxon>Bacillati</taxon>
        <taxon>Bacillota</taxon>
        <taxon>Bacilli</taxon>
        <taxon>Bacillales</taxon>
        <taxon>Guptibacillaceae</taxon>
        <taxon>Exobacillus</taxon>
    </lineage>
</organism>
<dbReference type="InterPro" id="IPR004659">
    <property type="entry name" value="RNase_E/G"/>
</dbReference>
<protein>
    <recommendedName>
        <fullName evidence="4">Ribonuclease G</fullName>
    </recommendedName>
</protein>
<evidence type="ECO:0000256" key="11">
    <source>
        <dbReference type="ARBA" id="ARBA00022730"/>
    </source>
</evidence>
<comment type="cofactor">
    <cofactor evidence="1">
        <name>Mg(2+)</name>
        <dbReference type="ChEBI" id="CHEBI:18420"/>
    </cofactor>
</comment>
<keyword evidence="13" id="KW-0378">Hydrolase</keyword>
<dbReference type="GO" id="GO:0016787">
    <property type="term" value="F:hydrolase activity"/>
    <property type="evidence" value="ECO:0007669"/>
    <property type="project" value="UniProtKB-KW"/>
</dbReference>
<evidence type="ECO:0000256" key="8">
    <source>
        <dbReference type="ARBA" id="ARBA00022694"/>
    </source>
</evidence>
<dbReference type="EMBL" id="SWLG01000001">
    <property type="protein sequence ID" value="TLS39248.1"/>
    <property type="molecule type" value="Genomic_DNA"/>
</dbReference>
<dbReference type="Gene3D" id="2.40.50.140">
    <property type="entry name" value="Nucleic acid-binding proteins"/>
    <property type="match status" value="1"/>
</dbReference>
<dbReference type="PROSITE" id="PS50126">
    <property type="entry name" value="S1"/>
    <property type="match status" value="1"/>
</dbReference>
<dbReference type="InterPro" id="IPR048583">
    <property type="entry name" value="RNase_E_G_thioredoxin-like"/>
</dbReference>
<comment type="caution">
    <text evidence="17">The sequence shown here is derived from an EMBL/GenBank/DDBJ whole genome shotgun (WGS) entry which is preliminary data.</text>
</comment>
<dbReference type="GO" id="GO:0005737">
    <property type="term" value="C:cytoplasm"/>
    <property type="evidence" value="ECO:0007669"/>
    <property type="project" value="UniProtKB-SubCell"/>
</dbReference>
<evidence type="ECO:0000313" key="17">
    <source>
        <dbReference type="EMBL" id="TLS39248.1"/>
    </source>
</evidence>
<dbReference type="InterPro" id="IPR019307">
    <property type="entry name" value="RNA-bd_AU-1/RNase_E/G"/>
</dbReference>
<dbReference type="Pfam" id="PF20833">
    <property type="entry name" value="RNase_E_G_Thio"/>
    <property type="match status" value="1"/>
</dbReference>
<dbReference type="SUPFAM" id="SSF50249">
    <property type="entry name" value="Nucleic acid-binding proteins"/>
    <property type="match status" value="1"/>
</dbReference>
<dbReference type="GO" id="GO:0000049">
    <property type="term" value="F:tRNA binding"/>
    <property type="evidence" value="ECO:0007669"/>
    <property type="project" value="UniProtKB-KW"/>
</dbReference>
<evidence type="ECO:0000256" key="1">
    <source>
        <dbReference type="ARBA" id="ARBA00001946"/>
    </source>
</evidence>
<keyword evidence="11" id="KW-0699">rRNA-binding</keyword>
<evidence type="ECO:0000256" key="13">
    <source>
        <dbReference type="ARBA" id="ARBA00022801"/>
    </source>
</evidence>
<comment type="similarity">
    <text evidence="3">Belongs to the RNase E/G family. RNase G subfamily.</text>
</comment>
<evidence type="ECO:0000256" key="5">
    <source>
        <dbReference type="ARBA" id="ARBA00022490"/>
    </source>
</evidence>
<accession>A0A5R9FC56</accession>
<keyword evidence="6" id="KW-0698">rRNA processing</keyword>
<evidence type="ECO:0000256" key="7">
    <source>
        <dbReference type="ARBA" id="ARBA00022555"/>
    </source>
</evidence>
<dbReference type="GO" id="GO:0046872">
    <property type="term" value="F:metal ion binding"/>
    <property type="evidence" value="ECO:0007669"/>
    <property type="project" value="UniProtKB-KW"/>
</dbReference>
<dbReference type="Gene3D" id="3.40.1260.20">
    <property type="entry name" value="Ribonuclease E, catalytic domain"/>
    <property type="match status" value="1"/>
</dbReference>
<keyword evidence="8" id="KW-0819">tRNA processing</keyword>
<evidence type="ECO:0000259" key="16">
    <source>
        <dbReference type="PROSITE" id="PS50126"/>
    </source>
</evidence>
<dbReference type="GO" id="GO:0019843">
    <property type="term" value="F:rRNA binding"/>
    <property type="evidence" value="ECO:0007669"/>
    <property type="project" value="UniProtKB-KW"/>
</dbReference>
<dbReference type="GO" id="GO:0004519">
    <property type="term" value="F:endonuclease activity"/>
    <property type="evidence" value="ECO:0007669"/>
    <property type="project" value="UniProtKB-KW"/>
</dbReference>
<dbReference type="CDD" id="cd04453">
    <property type="entry name" value="S1_RNase_E"/>
    <property type="match status" value="1"/>
</dbReference>
<keyword evidence="12" id="KW-0255">Endonuclease</keyword>
<evidence type="ECO:0000256" key="6">
    <source>
        <dbReference type="ARBA" id="ARBA00022552"/>
    </source>
</evidence>
<dbReference type="Proteomes" id="UP000308230">
    <property type="component" value="Unassembled WGS sequence"/>
</dbReference>
<evidence type="ECO:0000256" key="10">
    <source>
        <dbReference type="ARBA" id="ARBA00022723"/>
    </source>
</evidence>
<evidence type="ECO:0000256" key="15">
    <source>
        <dbReference type="ARBA" id="ARBA00022884"/>
    </source>
</evidence>
<dbReference type="NCBIfam" id="TIGR00757">
    <property type="entry name" value="RNaseEG"/>
    <property type="match status" value="1"/>
</dbReference>
<dbReference type="GO" id="GO:0004540">
    <property type="term" value="F:RNA nuclease activity"/>
    <property type="evidence" value="ECO:0007669"/>
    <property type="project" value="InterPro"/>
</dbReference>
<keyword evidence="15" id="KW-0694">RNA-binding</keyword>
<comment type="subcellular location">
    <subcellularLocation>
        <location evidence="2">Cytoplasm</location>
    </subcellularLocation>
</comment>
<evidence type="ECO:0000313" key="18">
    <source>
        <dbReference type="Proteomes" id="UP000308230"/>
    </source>
</evidence>
<dbReference type="GO" id="GO:0006364">
    <property type="term" value="P:rRNA processing"/>
    <property type="evidence" value="ECO:0007669"/>
    <property type="project" value="UniProtKB-KW"/>
</dbReference>
<sequence>MCSSNPFTLKWHQDYITRGFGSLKNLYLNFAFHEKRAAIVEDGKLMELFIDNPFDSSGTGNIFFGKVVKVLPGLGAVFVDIGLSKNGYLEQGDMLSGRRERLQNNEPLPEVLRVGETMLVQITKEGSSTKGPRLTELITLPGRHIVYMPGSGYMAVSKKIQPEETREALRMFGECLLQGSEGLILRTECQTAAKSVIKEELEGLRKKWEGIQKSLTDVPSLVYTDATLLEELLRNRVLNEVDRIETDELESFKNLERNPEFSGKVFMYDGKENMFSKYGIEKQIKKALQPVAWLKSGGNIVVQETEAMTVIDVNTGKNSSRINREKAVLKTNDEAAAEIARQLKLRNISGIVMIDFLKMDQEEEKESLLSSFTKALEKDRTRTSILGFTSLGLLEMTRKKTSLPLKDRLAENCPACGGTGFVTSTETLAYRMERKLWEHRNENKKLNIKVSPSLFHYLHKTNRIQELEVMLNIKLELTVDEGLLKEGFRIEDFK</sequence>
<evidence type="ECO:0000256" key="4">
    <source>
        <dbReference type="ARBA" id="ARBA00017719"/>
    </source>
</evidence>
<dbReference type="OrthoDB" id="9804278at2"/>
<evidence type="ECO:0000256" key="2">
    <source>
        <dbReference type="ARBA" id="ARBA00004496"/>
    </source>
</evidence>
<evidence type="ECO:0000256" key="12">
    <source>
        <dbReference type="ARBA" id="ARBA00022759"/>
    </source>
</evidence>
<dbReference type="InterPro" id="IPR003029">
    <property type="entry name" value="S1_domain"/>
</dbReference>
<keyword evidence="7" id="KW-0820">tRNA-binding</keyword>
<feature type="domain" description="S1 motif" evidence="16">
    <location>
        <begin position="60"/>
        <end position="143"/>
    </location>
</feature>
<evidence type="ECO:0000256" key="14">
    <source>
        <dbReference type="ARBA" id="ARBA00022842"/>
    </source>
</evidence>
<proteinExistence type="inferred from homology"/>
<dbReference type="PANTHER" id="PTHR30001:SF0">
    <property type="entry name" value="RIBONUCLEASE G"/>
    <property type="match status" value="1"/>
</dbReference>
<dbReference type="InterPro" id="IPR012340">
    <property type="entry name" value="NA-bd_OB-fold"/>
</dbReference>
<keyword evidence="5" id="KW-0963">Cytoplasm</keyword>
<evidence type="ECO:0000256" key="9">
    <source>
        <dbReference type="ARBA" id="ARBA00022722"/>
    </source>
</evidence>
<keyword evidence="18" id="KW-1185">Reference proteome</keyword>
<dbReference type="AlphaFoldDB" id="A0A5R9FC56"/>
<keyword evidence="10" id="KW-0479">Metal-binding</keyword>